<gene>
    <name evidence="1" type="ORF">ATANTOWER_003953</name>
</gene>
<evidence type="ECO:0000313" key="1">
    <source>
        <dbReference type="EMBL" id="MED6258182.1"/>
    </source>
</evidence>
<name>A0ABU7C5I4_9TELE</name>
<comment type="caution">
    <text evidence="1">The sequence shown here is derived from an EMBL/GenBank/DDBJ whole genome shotgun (WGS) entry which is preliminary data.</text>
</comment>
<sequence>MRGEEETEGTKREKKDNIDTCCKRGMKIKAKRQQIYERHTQLDGGKMIRSYSWKEIQVEERIVFFLCFHQIQSTLQVHVRTKELLLCWLQCITFTGCQSSREINDRC</sequence>
<reference evidence="1 2" key="1">
    <citation type="submission" date="2021-07" db="EMBL/GenBank/DDBJ databases">
        <authorList>
            <person name="Palmer J.M."/>
        </authorList>
    </citation>
    <scope>NUCLEOTIDE SEQUENCE [LARGE SCALE GENOMIC DNA]</scope>
    <source>
        <strain evidence="1 2">AT_MEX2019</strain>
        <tissue evidence="1">Muscle</tissue>
    </source>
</reference>
<protein>
    <submittedName>
        <fullName evidence="1">Uncharacterized protein</fullName>
    </submittedName>
</protein>
<organism evidence="1 2">
    <name type="scientific">Ataeniobius toweri</name>
    <dbReference type="NCBI Taxonomy" id="208326"/>
    <lineage>
        <taxon>Eukaryota</taxon>
        <taxon>Metazoa</taxon>
        <taxon>Chordata</taxon>
        <taxon>Craniata</taxon>
        <taxon>Vertebrata</taxon>
        <taxon>Euteleostomi</taxon>
        <taxon>Actinopterygii</taxon>
        <taxon>Neopterygii</taxon>
        <taxon>Teleostei</taxon>
        <taxon>Neoteleostei</taxon>
        <taxon>Acanthomorphata</taxon>
        <taxon>Ovalentaria</taxon>
        <taxon>Atherinomorphae</taxon>
        <taxon>Cyprinodontiformes</taxon>
        <taxon>Goodeidae</taxon>
        <taxon>Ataeniobius</taxon>
    </lineage>
</organism>
<keyword evidence="2" id="KW-1185">Reference proteome</keyword>
<proteinExistence type="predicted"/>
<dbReference type="Proteomes" id="UP001345963">
    <property type="component" value="Unassembled WGS sequence"/>
</dbReference>
<dbReference type="EMBL" id="JAHUTI010080100">
    <property type="protein sequence ID" value="MED6258182.1"/>
    <property type="molecule type" value="Genomic_DNA"/>
</dbReference>
<accession>A0ABU7C5I4</accession>
<evidence type="ECO:0000313" key="2">
    <source>
        <dbReference type="Proteomes" id="UP001345963"/>
    </source>
</evidence>